<proteinExistence type="predicted"/>
<reference evidence="1" key="1">
    <citation type="submission" date="2021-05" db="EMBL/GenBank/DDBJ databases">
        <authorList>
            <person name="Alioto T."/>
            <person name="Alioto T."/>
            <person name="Gomez Garrido J."/>
        </authorList>
    </citation>
    <scope>NUCLEOTIDE SEQUENCE</scope>
</reference>
<name>A0A8D8YND5_9HEMI</name>
<organism evidence="1">
    <name type="scientific">Cacopsylla melanoneura</name>
    <dbReference type="NCBI Taxonomy" id="428564"/>
    <lineage>
        <taxon>Eukaryota</taxon>
        <taxon>Metazoa</taxon>
        <taxon>Ecdysozoa</taxon>
        <taxon>Arthropoda</taxon>
        <taxon>Hexapoda</taxon>
        <taxon>Insecta</taxon>
        <taxon>Pterygota</taxon>
        <taxon>Neoptera</taxon>
        <taxon>Paraneoptera</taxon>
        <taxon>Hemiptera</taxon>
        <taxon>Sternorrhyncha</taxon>
        <taxon>Psylloidea</taxon>
        <taxon>Psyllidae</taxon>
        <taxon>Psyllinae</taxon>
        <taxon>Cacopsylla</taxon>
    </lineage>
</organism>
<sequence>MKPQDIMYPIHSSLRLSLILCNERMTCLVTDILPVTHSMLNRSFYHRTKIQEIGTKGMNNQIKISQHFQIITNHHHQKKKIRVALKLISLLMIWTTYPTVQRELEM</sequence>
<protein>
    <submittedName>
        <fullName evidence="1">Uncharacterized protein</fullName>
    </submittedName>
</protein>
<dbReference type="EMBL" id="HBUF01384333">
    <property type="protein sequence ID" value="CAG6731569.1"/>
    <property type="molecule type" value="Transcribed_RNA"/>
</dbReference>
<dbReference type="EMBL" id="HBUF01384332">
    <property type="protein sequence ID" value="CAG6731566.1"/>
    <property type="molecule type" value="Transcribed_RNA"/>
</dbReference>
<dbReference type="EMBL" id="HBUF01384330">
    <property type="protein sequence ID" value="CAG6731559.1"/>
    <property type="molecule type" value="Transcribed_RNA"/>
</dbReference>
<accession>A0A8D8YND5</accession>
<dbReference type="EMBL" id="HBUF01384331">
    <property type="protein sequence ID" value="CAG6731562.1"/>
    <property type="molecule type" value="Transcribed_RNA"/>
</dbReference>
<dbReference type="AlphaFoldDB" id="A0A8D8YND5"/>
<evidence type="ECO:0000313" key="1">
    <source>
        <dbReference type="EMBL" id="CAG6731566.1"/>
    </source>
</evidence>